<evidence type="ECO:0000313" key="1">
    <source>
        <dbReference type="EMBL" id="KAG6474663.1"/>
    </source>
</evidence>
<dbReference type="Proteomes" id="UP000734854">
    <property type="component" value="Unassembled WGS sequence"/>
</dbReference>
<keyword evidence="2" id="KW-1185">Reference proteome</keyword>
<dbReference type="EMBL" id="JACMSC010000019">
    <property type="protein sequence ID" value="KAG6474663.1"/>
    <property type="molecule type" value="Genomic_DNA"/>
</dbReference>
<dbReference type="AlphaFoldDB" id="A0A8J5EV29"/>
<gene>
    <name evidence="1" type="ORF">ZIOFF_068601</name>
</gene>
<accession>A0A8J5EV29</accession>
<reference evidence="1 2" key="1">
    <citation type="submission" date="2020-08" db="EMBL/GenBank/DDBJ databases">
        <title>Plant Genome Project.</title>
        <authorList>
            <person name="Zhang R.-G."/>
        </authorList>
    </citation>
    <scope>NUCLEOTIDE SEQUENCE [LARGE SCALE GENOMIC DNA]</scope>
    <source>
        <tissue evidence="1">Rhizome</tissue>
    </source>
</reference>
<organism evidence="1 2">
    <name type="scientific">Zingiber officinale</name>
    <name type="common">Ginger</name>
    <name type="synonym">Amomum zingiber</name>
    <dbReference type="NCBI Taxonomy" id="94328"/>
    <lineage>
        <taxon>Eukaryota</taxon>
        <taxon>Viridiplantae</taxon>
        <taxon>Streptophyta</taxon>
        <taxon>Embryophyta</taxon>
        <taxon>Tracheophyta</taxon>
        <taxon>Spermatophyta</taxon>
        <taxon>Magnoliopsida</taxon>
        <taxon>Liliopsida</taxon>
        <taxon>Zingiberales</taxon>
        <taxon>Zingiberaceae</taxon>
        <taxon>Zingiber</taxon>
    </lineage>
</organism>
<protein>
    <submittedName>
        <fullName evidence="1">Uncharacterized protein</fullName>
    </submittedName>
</protein>
<comment type="caution">
    <text evidence="1">The sequence shown here is derived from an EMBL/GenBank/DDBJ whole genome shotgun (WGS) entry which is preliminary data.</text>
</comment>
<name>A0A8J5EV29_ZINOF</name>
<sequence>MEPFFSLTLLAIDLQPTTEPEPFCPFLAIVPSSTPNPELLLHPQSLPHGDIGKTTSLAFSSSDLWRSNLGHGKLGPDCVPSSEGDHQVSSSSDLKWRVLSSSWLHPDAFTKLL</sequence>
<evidence type="ECO:0000313" key="2">
    <source>
        <dbReference type="Proteomes" id="UP000734854"/>
    </source>
</evidence>
<proteinExistence type="predicted"/>